<dbReference type="OrthoDB" id="141240at2"/>
<name>A0A1G6HER2_9ACTN</name>
<evidence type="ECO:0000259" key="1">
    <source>
        <dbReference type="Pfam" id="PF09992"/>
    </source>
</evidence>
<sequence length="385" mass="40398">MPGFTTSATSGRPRRAVATAPRLRRRWLAVPALLVASVVLWTAVSLGQALDAPGTDSTAARIAEWGRDHHMSGLITLLEQWQYKLNPPKTGGAPTQGDLQVGAAGAVRTETRRPAAVPSQAGPALPGEGQWRPLYSYQGHTAALVTSLRPDGVHTSYVVHAVWLDPRLNSFVLHPGSKEPGPVAHESSQLTGKAASTVLASFNSGFKMDDAQGGYWQDGHAVAPLRAGAASMVLGNDGSLKVESWPGGQPGAGVAAVRQNLTLLVDKGKVAPAVSDPSSKVWGKTVGNASAVWRSGVGTRADGSTVVVLGPSLTVTALAQILRDTGAVEAMQLDINKDWTSFITYTHDHSGTTPTKLTSDEFAAANRYLQPSSRDFVAVMPHGES</sequence>
<dbReference type="Proteomes" id="UP000199086">
    <property type="component" value="Unassembled WGS sequence"/>
</dbReference>
<dbReference type="Pfam" id="PF09992">
    <property type="entry name" value="NAGPA"/>
    <property type="match status" value="1"/>
</dbReference>
<accession>A0A1G6HER2</accession>
<reference evidence="2 3" key="1">
    <citation type="submission" date="2016-06" db="EMBL/GenBank/DDBJ databases">
        <authorList>
            <person name="Olsen C.W."/>
            <person name="Carey S."/>
            <person name="Hinshaw L."/>
            <person name="Karasin A.I."/>
        </authorList>
    </citation>
    <scope>NUCLEOTIDE SEQUENCE [LARGE SCALE GENOMIC DNA]</scope>
    <source>
        <strain evidence="2 3">LZ-22</strain>
    </source>
</reference>
<organism evidence="2 3">
    <name type="scientific">Raineyella antarctica</name>
    <dbReference type="NCBI Taxonomy" id="1577474"/>
    <lineage>
        <taxon>Bacteria</taxon>
        <taxon>Bacillati</taxon>
        <taxon>Actinomycetota</taxon>
        <taxon>Actinomycetes</taxon>
        <taxon>Propionibacteriales</taxon>
        <taxon>Propionibacteriaceae</taxon>
        <taxon>Raineyella</taxon>
    </lineage>
</organism>
<keyword evidence="3" id="KW-1185">Reference proteome</keyword>
<protein>
    <recommendedName>
        <fullName evidence="1">Phosphodiester glycosidase domain-containing protein</fullName>
    </recommendedName>
</protein>
<dbReference type="InterPro" id="IPR018711">
    <property type="entry name" value="NAGPA"/>
</dbReference>
<proteinExistence type="predicted"/>
<dbReference type="RefSeq" id="WP_092612030.1">
    <property type="nucleotide sequence ID" value="NZ_FMYF01000009.1"/>
</dbReference>
<evidence type="ECO:0000313" key="2">
    <source>
        <dbReference type="EMBL" id="SDB92643.1"/>
    </source>
</evidence>
<evidence type="ECO:0000313" key="3">
    <source>
        <dbReference type="Proteomes" id="UP000199086"/>
    </source>
</evidence>
<dbReference type="EMBL" id="FMYF01000009">
    <property type="protein sequence ID" value="SDB92643.1"/>
    <property type="molecule type" value="Genomic_DNA"/>
</dbReference>
<dbReference type="AlphaFoldDB" id="A0A1G6HER2"/>
<gene>
    <name evidence="2" type="ORF">GA0111570_10950</name>
</gene>
<feature type="domain" description="Phosphodiester glycosidase" evidence="1">
    <location>
        <begin position="203"/>
        <end position="334"/>
    </location>
</feature>